<evidence type="ECO:0000256" key="2">
    <source>
        <dbReference type="ARBA" id="ARBA00023128"/>
    </source>
</evidence>
<comment type="caution">
    <text evidence="6">The sequence shown here is derived from an EMBL/GenBank/DDBJ whole genome shotgun (WGS) entry which is preliminary data.</text>
</comment>
<evidence type="ECO:0000256" key="1">
    <source>
        <dbReference type="ARBA" id="ARBA00004305"/>
    </source>
</evidence>
<evidence type="ECO:0000259" key="5">
    <source>
        <dbReference type="Pfam" id="PF05347"/>
    </source>
</evidence>
<evidence type="ECO:0000256" key="4">
    <source>
        <dbReference type="ARBA" id="ARBA00025715"/>
    </source>
</evidence>
<evidence type="ECO:0000313" key="7">
    <source>
        <dbReference type="Proteomes" id="UP000294530"/>
    </source>
</evidence>
<dbReference type="PANTHER" id="PTHR13675">
    <property type="entry name" value="LYR MOTIF-CONTAINING PROTEIN 2"/>
    <property type="match status" value="1"/>
</dbReference>
<dbReference type="InterPro" id="IPR045295">
    <property type="entry name" value="Complex1_LYR_SDHAF1_LYRM8"/>
</dbReference>
<organism evidence="6 7">
    <name type="scientific">Bremia lactucae</name>
    <name type="common">Lettuce downy mildew</name>
    <dbReference type="NCBI Taxonomy" id="4779"/>
    <lineage>
        <taxon>Eukaryota</taxon>
        <taxon>Sar</taxon>
        <taxon>Stramenopiles</taxon>
        <taxon>Oomycota</taxon>
        <taxon>Peronosporomycetes</taxon>
        <taxon>Peronosporales</taxon>
        <taxon>Peronosporaceae</taxon>
        <taxon>Bremia</taxon>
    </lineage>
</organism>
<dbReference type="OrthoDB" id="273010at2759"/>
<reference evidence="6 7" key="1">
    <citation type="journal article" date="2021" name="Genome Biol.">
        <title>AFLAP: assembly-free linkage analysis pipeline using k-mers from genome sequencing data.</title>
        <authorList>
            <person name="Fletcher K."/>
            <person name="Zhang L."/>
            <person name="Gil J."/>
            <person name="Han R."/>
            <person name="Cavanaugh K."/>
            <person name="Michelmore R."/>
        </authorList>
    </citation>
    <scope>NUCLEOTIDE SEQUENCE [LARGE SCALE GENOMIC DNA]</scope>
    <source>
        <strain evidence="6 7">SF5</strain>
    </source>
</reference>
<dbReference type="Proteomes" id="UP000294530">
    <property type="component" value="Unassembled WGS sequence"/>
</dbReference>
<sequence length="89" mass="10396">MKVHSGLQLQVLALYKKALQTAKYKDSDTQRYIRDRFRNDVRAVERKDFAVIEHMLRKGERDLKMLSRVKAAQFASVNRTTSDATPRID</sequence>
<dbReference type="CDD" id="cd20268">
    <property type="entry name" value="Complex1_LYR_SDHAF1_LYRM8"/>
    <property type="match status" value="1"/>
</dbReference>
<dbReference type="GO" id="GO:0005759">
    <property type="term" value="C:mitochondrial matrix"/>
    <property type="evidence" value="ECO:0007669"/>
    <property type="project" value="UniProtKB-SubCell"/>
</dbReference>
<keyword evidence="7" id="KW-1185">Reference proteome</keyword>
<proteinExistence type="inferred from homology"/>
<dbReference type="KEGG" id="blac:94353255"/>
<evidence type="ECO:0000313" key="6">
    <source>
        <dbReference type="EMBL" id="TDH70092.1"/>
    </source>
</evidence>
<dbReference type="Pfam" id="PF05347">
    <property type="entry name" value="Complex1_LYR"/>
    <property type="match status" value="1"/>
</dbReference>
<comment type="similarity">
    <text evidence="4">Belongs to the complex I LYR family. SDHAF1 subfamily.</text>
</comment>
<gene>
    <name evidence="6" type="ORF">CCR75_009545</name>
</gene>
<dbReference type="AlphaFoldDB" id="A0A976FNF8"/>
<name>A0A976FNF8_BRELC</name>
<accession>A0A976FNF8</accession>
<comment type="subcellular location">
    <subcellularLocation>
        <location evidence="1">Mitochondrion matrix</location>
    </subcellularLocation>
</comment>
<dbReference type="GO" id="GO:0034553">
    <property type="term" value="P:mitochondrial respiratory chain complex II assembly"/>
    <property type="evidence" value="ECO:0007669"/>
    <property type="project" value="InterPro"/>
</dbReference>
<dbReference type="GeneID" id="94353255"/>
<dbReference type="PANTHER" id="PTHR13675:SF1">
    <property type="entry name" value="SUCCINATE DEHYDROGENASE ASSEMBLY FACTOR 1, MITOCHONDRIAL"/>
    <property type="match status" value="1"/>
</dbReference>
<protein>
    <recommendedName>
        <fullName evidence="5">Complex 1 LYR protein domain-containing protein</fullName>
    </recommendedName>
</protein>
<dbReference type="EMBL" id="SHOA02000019">
    <property type="protein sequence ID" value="TDH70092.1"/>
    <property type="molecule type" value="Genomic_DNA"/>
</dbReference>
<feature type="domain" description="Complex 1 LYR protein" evidence="5">
    <location>
        <begin position="10"/>
        <end position="65"/>
    </location>
</feature>
<evidence type="ECO:0000256" key="3">
    <source>
        <dbReference type="ARBA" id="ARBA00023186"/>
    </source>
</evidence>
<dbReference type="RefSeq" id="XP_067819591.1">
    <property type="nucleotide sequence ID" value="XM_067967584.1"/>
</dbReference>
<keyword evidence="3" id="KW-0143">Chaperone</keyword>
<dbReference type="InterPro" id="IPR008011">
    <property type="entry name" value="Complex1_LYR_dom"/>
</dbReference>
<keyword evidence="2" id="KW-0496">Mitochondrion</keyword>